<evidence type="ECO:0000313" key="2">
    <source>
        <dbReference type="Proteomes" id="UP000595897"/>
    </source>
</evidence>
<reference evidence="1 2" key="1">
    <citation type="submission" date="2020-11" db="EMBL/GenBank/DDBJ databases">
        <title>Draft genome sequencing of a Lachnospiraceae strain isolated from anoxic soil subjected to BSD treatment.</title>
        <authorList>
            <person name="Uek A."/>
            <person name="Tonouchi A."/>
        </authorList>
    </citation>
    <scope>NUCLEOTIDE SEQUENCE [LARGE SCALE GENOMIC DNA]</scope>
    <source>
        <strain evidence="1 2">TB5</strain>
    </source>
</reference>
<keyword evidence="2" id="KW-1185">Reference proteome</keyword>
<name>A0A7R7EPQ3_9FIRM</name>
<dbReference type="AlphaFoldDB" id="A0A7R7EPQ3"/>
<protein>
    <submittedName>
        <fullName evidence="1">Uncharacterized protein</fullName>
    </submittedName>
</protein>
<gene>
    <name evidence="1" type="ORF">bsdtb5_40660</name>
</gene>
<proteinExistence type="predicted"/>
<dbReference type="RefSeq" id="WP_271713789.1">
    <property type="nucleotide sequence ID" value="NZ_AP024169.1"/>
</dbReference>
<organism evidence="1 2">
    <name type="scientific">Anaeromicropila herbilytica</name>
    <dbReference type="NCBI Taxonomy" id="2785025"/>
    <lineage>
        <taxon>Bacteria</taxon>
        <taxon>Bacillati</taxon>
        <taxon>Bacillota</taxon>
        <taxon>Clostridia</taxon>
        <taxon>Lachnospirales</taxon>
        <taxon>Lachnospiraceae</taxon>
        <taxon>Anaeromicropila</taxon>
    </lineage>
</organism>
<accession>A0A7R7EPQ3</accession>
<dbReference type="Proteomes" id="UP000595897">
    <property type="component" value="Chromosome"/>
</dbReference>
<dbReference type="EMBL" id="AP024169">
    <property type="protein sequence ID" value="BCN32771.1"/>
    <property type="molecule type" value="Genomic_DNA"/>
</dbReference>
<dbReference type="KEGG" id="ahb:bsdtb5_40660"/>
<evidence type="ECO:0000313" key="1">
    <source>
        <dbReference type="EMBL" id="BCN32771.1"/>
    </source>
</evidence>
<sequence length="68" mass="7679">MNFSDRGSLPVGFSMSLAQDLKAMTNFVSLSEDKKENIVEYIEGSTTGYEAKDRITQVVNDLHNEKMF</sequence>